<dbReference type="InterPro" id="IPR011993">
    <property type="entry name" value="PH-like_dom_sf"/>
</dbReference>
<evidence type="ECO:0000256" key="2">
    <source>
        <dbReference type="ARBA" id="ARBA00022468"/>
    </source>
</evidence>
<dbReference type="InterPro" id="IPR036028">
    <property type="entry name" value="SH3-like_dom_sf"/>
</dbReference>
<dbReference type="PANTHER" id="PTHR10194:SF146">
    <property type="entry name" value="RAS GTPASE-ACTIVATING PROTEIN 1"/>
    <property type="match status" value="1"/>
</dbReference>
<dbReference type="PRINTS" id="PR00401">
    <property type="entry name" value="SH2DOMAIN"/>
</dbReference>
<sequence>MADRDRNGSLGSDGVLGGENEADGHFEDEIGLDILEDDEQNIELASSAPPEDQWYHGKLDRMKCEERLNADGREGAYLVRQSDRKPDTYSLSYLSKNGVCHFRITAVCSEYYIGGRQFDSLSDLIGYYTRWSCLLKDEQLANPVPPPEPVTGKRRVVAKYTYNKTPDTDEISFCKGDVFIVDNVIDNDWLWVAAQKNKERGLAPAALLQDAEPDLDPHAGKPWYFGDITKDGAQELLMRDGAVGSFLIRPSDKSPGDYSLSLRYQQGVTRFLIRRQGSQYLMGGRLFDSIDDVVKRYKHEHIVEGLSLKEPVSRPQAWNIPHRPMTPNRGSDSIDGFTFMPQAGSVGPAIMYTSQQASKRGYLVMKGHRNKWKRMYFVLDGQEQKLSFYENEKRTKPKSLLDLTLSTVYVVHENFFGRPNCFQVVVRALNESRMTYLCADTQDQANEWMDAIKKFCGKAKTADVGDLDVKQLRSLELNVIEAHKLPPNKVSHVYSIISLNEVKTCRTRTFEGQKPIWNEDFKFNDLPADVTSVTISLYNRSWHSRDILIGSCTQTLQKLPKGQTKDDWYPLIAHGKAEVGNLRMRIKFTHEIIMPVGEYDNLKEILLDKDLFAVTALGQVCKDRVSLASSLLKIFRHEKQELFLLKTMNAKEIEKQDEQGTLFRGTSLATTLMDQYMKMVAIPYLQQTIKDVIVKIMECKQSCELNPAKMEKGADTVINLKQLLEFLFEAIEAIFNSADNCPVSLQYLFGCLQQNVRDKWTDNQTVQTRVVSGFLFLRLFCPAIMNPKLCNLMTDIPSATAARTLTLVAKCLQKLANLVDFGAKESCMTPVNPFMQKNRDKVIAFINEISSVNDCPDTHEQVSSDPARDLASLQDICVVYKSDLKQLSTTQPCLKKLVAVTEALQQREQQFIRDSR</sequence>
<keyword evidence="1 5" id="KW-0728">SH3 domain</keyword>
<evidence type="ECO:0000256" key="6">
    <source>
        <dbReference type="SAM" id="MobiDB-lite"/>
    </source>
</evidence>
<organism evidence="12 13">
    <name type="scientific">Actinia tenebrosa</name>
    <name type="common">Australian red waratah sea anemone</name>
    <dbReference type="NCBI Taxonomy" id="6105"/>
    <lineage>
        <taxon>Eukaryota</taxon>
        <taxon>Metazoa</taxon>
        <taxon>Cnidaria</taxon>
        <taxon>Anthozoa</taxon>
        <taxon>Hexacorallia</taxon>
        <taxon>Actiniaria</taxon>
        <taxon>Actiniidae</taxon>
        <taxon>Actinia</taxon>
    </lineage>
</organism>
<dbReference type="SUPFAM" id="SSF50044">
    <property type="entry name" value="SH3-domain"/>
    <property type="match status" value="1"/>
</dbReference>
<dbReference type="SMART" id="SM00233">
    <property type="entry name" value="PH"/>
    <property type="match status" value="1"/>
</dbReference>
<dbReference type="GeneID" id="116304855"/>
<dbReference type="InterPro" id="IPR000008">
    <property type="entry name" value="C2_dom"/>
</dbReference>
<dbReference type="PROSITE" id="PS00509">
    <property type="entry name" value="RAS_GTPASE_ACTIV_1"/>
    <property type="match status" value="1"/>
</dbReference>
<feature type="domain" description="Ras-GAP" evidence="11">
    <location>
        <begin position="623"/>
        <end position="817"/>
    </location>
</feature>
<dbReference type="InterPro" id="IPR023152">
    <property type="entry name" value="RasGAP_CS"/>
</dbReference>
<feature type="domain" description="SH2" evidence="7">
    <location>
        <begin position="54"/>
        <end position="144"/>
    </location>
</feature>
<dbReference type="InterPro" id="IPR000980">
    <property type="entry name" value="SH2"/>
</dbReference>
<evidence type="ECO:0000259" key="10">
    <source>
        <dbReference type="PROSITE" id="PS50004"/>
    </source>
</evidence>
<dbReference type="Pfam" id="PF00616">
    <property type="entry name" value="RasGAP"/>
    <property type="match status" value="2"/>
</dbReference>
<dbReference type="SMART" id="SM00252">
    <property type="entry name" value="SH2"/>
    <property type="match status" value="2"/>
</dbReference>
<dbReference type="InterPro" id="IPR001936">
    <property type="entry name" value="RasGAP_dom"/>
</dbReference>
<dbReference type="SUPFAM" id="SSF55550">
    <property type="entry name" value="SH2 domain"/>
    <property type="match status" value="2"/>
</dbReference>
<dbReference type="Gene3D" id="3.30.505.10">
    <property type="entry name" value="SH2 domain"/>
    <property type="match status" value="2"/>
</dbReference>
<accession>A0A6P8IWU2</accession>
<evidence type="ECO:0000256" key="3">
    <source>
        <dbReference type="ARBA" id="ARBA00022999"/>
    </source>
</evidence>
<dbReference type="AlphaFoldDB" id="A0A6P8IWU2"/>
<dbReference type="SUPFAM" id="SSF49562">
    <property type="entry name" value="C2 domain (Calcium/lipid-binding domain, CaLB)"/>
    <property type="match status" value="1"/>
</dbReference>
<evidence type="ECO:0000259" key="7">
    <source>
        <dbReference type="PROSITE" id="PS50001"/>
    </source>
</evidence>
<dbReference type="KEGG" id="aten:116304855"/>
<evidence type="ECO:0000256" key="4">
    <source>
        <dbReference type="PROSITE-ProRule" id="PRU00191"/>
    </source>
</evidence>
<dbReference type="PANTHER" id="PTHR10194">
    <property type="entry name" value="RAS GTPASE-ACTIVATING PROTEINS"/>
    <property type="match status" value="1"/>
</dbReference>
<dbReference type="PROSITE" id="PS50002">
    <property type="entry name" value="SH3"/>
    <property type="match status" value="1"/>
</dbReference>
<evidence type="ECO:0000313" key="13">
    <source>
        <dbReference type="RefSeq" id="XP_031570503.1"/>
    </source>
</evidence>
<dbReference type="Gene3D" id="2.30.29.30">
    <property type="entry name" value="Pleckstrin-homology domain (PH domain)/Phosphotyrosine-binding domain (PTB)"/>
    <property type="match status" value="1"/>
</dbReference>
<evidence type="ECO:0000259" key="8">
    <source>
        <dbReference type="PROSITE" id="PS50002"/>
    </source>
</evidence>
<feature type="region of interest" description="Disordered" evidence="6">
    <location>
        <begin position="1"/>
        <end position="29"/>
    </location>
</feature>
<keyword evidence="12" id="KW-1185">Reference proteome</keyword>
<dbReference type="InterPro" id="IPR036860">
    <property type="entry name" value="SH2_dom_sf"/>
</dbReference>
<dbReference type="InterPro" id="IPR001452">
    <property type="entry name" value="SH3_domain"/>
</dbReference>
<evidence type="ECO:0000256" key="5">
    <source>
        <dbReference type="PROSITE-ProRule" id="PRU00192"/>
    </source>
</evidence>
<gene>
    <name evidence="13" type="primary">LOC116304855</name>
</gene>
<evidence type="ECO:0000256" key="1">
    <source>
        <dbReference type="ARBA" id="ARBA00022443"/>
    </source>
</evidence>
<dbReference type="InterPro" id="IPR001849">
    <property type="entry name" value="PH_domain"/>
</dbReference>
<reference evidence="13" key="1">
    <citation type="submission" date="2025-08" db="UniProtKB">
        <authorList>
            <consortium name="RefSeq"/>
        </authorList>
    </citation>
    <scope>IDENTIFICATION</scope>
    <source>
        <tissue evidence="13">Tentacle</tissue>
    </source>
</reference>
<dbReference type="SUPFAM" id="SSF50729">
    <property type="entry name" value="PH domain-like"/>
    <property type="match status" value="1"/>
</dbReference>
<dbReference type="SMART" id="SM00323">
    <property type="entry name" value="RasGAP"/>
    <property type="match status" value="1"/>
</dbReference>
<dbReference type="PROSITE" id="PS50018">
    <property type="entry name" value="RAS_GTPASE_ACTIV_2"/>
    <property type="match status" value="1"/>
</dbReference>
<evidence type="ECO:0000259" key="11">
    <source>
        <dbReference type="PROSITE" id="PS50018"/>
    </source>
</evidence>
<dbReference type="InParanoid" id="A0A6P8IWU2"/>
<dbReference type="OrthoDB" id="1562946at2759"/>
<dbReference type="FunCoup" id="A0A6P8IWU2">
    <property type="interactions" value="2349"/>
</dbReference>
<feature type="domain" description="PH" evidence="9">
    <location>
        <begin position="356"/>
        <end position="457"/>
    </location>
</feature>
<dbReference type="RefSeq" id="XP_031570503.1">
    <property type="nucleotide sequence ID" value="XM_031714643.1"/>
</dbReference>
<dbReference type="Pfam" id="PF00017">
    <property type="entry name" value="SH2"/>
    <property type="match status" value="2"/>
</dbReference>
<dbReference type="InterPro" id="IPR039360">
    <property type="entry name" value="Ras_GTPase"/>
</dbReference>
<dbReference type="PROSITE" id="PS50004">
    <property type="entry name" value="C2"/>
    <property type="match status" value="1"/>
</dbReference>
<dbReference type="Pfam" id="PF00168">
    <property type="entry name" value="C2"/>
    <property type="match status" value="1"/>
</dbReference>
<dbReference type="InterPro" id="IPR008936">
    <property type="entry name" value="Rho_GTPase_activation_prot"/>
</dbReference>
<keyword evidence="2" id="KW-0343">GTPase activation</keyword>
<dbReference type="SUPFAM" id="SSF48350">
    <property type="entry name" value="GTPase activation domain, GAP"/>
    <property type="match status" value="1"/>
</dbReference>
<dbReference type="PROSITE" id="PS50003">
    <property type="entry name" value="PH_DOMAIN"/>
    <property type="match status" value="1"/>
</dbReference>
<dbReference type="SMART" id="SM00326">
    <property type="entry name" value="SH3"/>
    <property type="match status" value="1"/>
</dbReference>
<feature type="domain" description="SH3" evidence="8">
    <location>
        <begin position="151"/>
        <end position="213"/>
    </location>
</feature>
<dbReference type="CDD" id="cd13260">
    <property type="entry name" value="PH_RASA1"/>
    <property type="match status" value="1"/>
</dbReference>
<dbReference type="GO" id="GO:0005096">
    <property type="term" value="F:GTPase activator activity"/>
    <property type="evidence" value="ECO:0007669"/>
    <property type="project" value="UniProtKB-KW"/>
</dbReference>
<evidence type="ECO:0000259" key="9">
    <source>
        <dbReference type="PROSITE" id="PS50003"/>
    </source>
</evidence>
<keyword evidence="3 4" id="KW-0727">SH2 domain</keyword>
<dbReference type="Pfam" id="PF00169">
    <property type="entry name" value="PH"/>
    <property type="match status" value="1"/>
</dbReference>
<dbReference type="Proteomes" id="UP000515163">
    <property type="component" value="Unplaced"/>
</dbReference>
<dbReference type="Pfam" id="PF00018">
    <property type="entry name" value="SH3_1"/>
    <property type="match status" value="1"/>
</dbReference>
<dbReference type="PROSITE" id="PS50001">
    <property type="entry name" value="SH2"/>
    <property type="match status" value="2"/>
</dbReference>
<proteinExistence type="predicted"/>
<dbReference type="Gene3D" id="2.30.30.40">
    <property type="entry name" value="SH3 Domains"/>
    <property type="match status" value="1"/>
</dbReference>
<name>A0A6P8IWU2_ACTTE</name>
<feature type="domain" description="SH2" evidence="7">
    <location>
        <begin position="223"/>
        <end position="312"/>
    </location>
</feature>
<dbReference type="SMART" id="SM00239">
    <property type="entry name" value="C2"/>
    <property type="match status" value="1"/>
</dbReference>
<dbReference type="Gene3D" id="2.60.40.150">
    <property type="entry name" value="C2 domain"/>
    <property type="match status" value="1"/>
</dbReference>
<evidence type="ECO:0000313" key="12">
    <source>
        <dbReference type="Proteomes" id="UP000515163"/>
    </source>
</evidence>
<dbReference type="InterPro" id="IPR035892">
    <property type="entry name" value="C2_domain_sf"/>
</dbReference>
<dbReference type="Gene3D" id="1.10.506.10">
    <property type="entry name" value="GTPase Activation - p120gap, domain 1"/>
    <property type="match status" value="2"/>
</dbReference>
<protein>
    <submittedName>
        <fullName evidence="13">Ras GTPase-activating protein 1-like</fullName>
    </submittedName>
</protein>
<feature type="domain" description="C2" evidence="10">
    <location>
        <begin position="455"/>
        <end position="569"/>
    </location>
</feature>